<dbReference type="Pfam" id="PF05016">
    <property type="entry name" value="ParE_toxin"/>
    <property type="match status" value="1"/>
</dbReference>
<dbReference type="EMBL" id="FOSL01000017">
    <property type="protein sequence ID" value="SFK92051.1"/>
    <property type="molecule type" value="Genomic_DNA"/>
</dbReference>
<reference evidence="3 4" key="1">
    <citation type="submission" date="2016-10" db="EMBL/GenBank/DDBJ databases">
        <authorList>
            <person name="Varghese N."/>
            <person name="Submissions S."/>
        </authorList>
    </citation>
    <scope>NUCLEOTIDE SEQUENCE [LARGE SCALE GENOMIC DNA]</scope>
    <source>
        <strain evidence="3 4">DSM 21822</strain>
    </source>
</reference>
<gene>
    <name evidence="3" type="ORF">SAMN04488498_11777</name>
</gene>
<comment type="similarity">
    <text evidence="1">Belongs to the RelE toxin family.</text>
</comment>
<organism evidence="3 4">
    <name type="scientific">Neomesorhizobium albiziae</name>
    <dbReference type="NCBI Taxonomy" id="335020"/>
    <lineage>
        <taxon>Bacteria</taxon>
        <taxon>Pseudomonadati</taxon>
        <taxon>Pseudomonadota</taxon>
        <taxon>Alphaproteobacteria</taxon>
        <taxon>Hyphomicrobiales</taxon>
        <taxon>Phyllobacteriaceae</taxon>
        <taxon>Neomesorhizobium</taxon>
    </lineage>
</organism>
<accession>A0A1I4DJL5</accession>
<proteinExistence type="inferred from homology"/>
<dbReference type="OrthoDB" id="5570653at2"/>
<dbReference type="PANTHER" id="PTHR35601:SF1">
    <property type="entry name" value="TOXIN RELE"/>
    <property type="match status" value="1"/>
</dbReference>
<keyword evidence="2" id="KW-1277">Toxin-antitoxin system</keyword>
<evidence type="ECO:0000256" key="1">
    <source>
        <dbReference type="ARBA" id="ARBA00006226"/>
    </source>
</evidence>
<dbReference type="InterPro" id="IPR007712">
    <property type="entry name" value="RelE/ParE_toxin"/>
</dbReference>
<dbReference type="Gene3D" id="3.30.2310.20">
    <property type="entry name" value="RelE-like"/>
    <property type="match status" value="1"/>
</dbReference>
<dbReference type="RefSeq" id="WP_149762516.1">
    <property type="nucleotide sequence ID" value="NZ_BSPE01000033.1"/>
</dbReference>
<keyword evidence="4" id="KW-1185">Reference proteome</keyword>
<dbReference type="InterPro" id="IPR035093">
    <property type="entry name" value="RelE/ParE_toxin_dom_sf"/>
</dbReference>
<dbReference type="Proteomes" id="UP000323300">
    <property type="component" value="Unassembled WGS sequence"/>
</dbReference>
<dbReference type="AlphaFoldDB" id="A0A1I4DJL5"/>
<evidence type="ECO:0000313" key="3">
    <source>
        <dbReference type="EMBL" id="SFK92051.1"/>
    </source>
</evidence>
<dbReference type="SUPFAM" id="SSF143011">
    <property type="entry name" value="RelE-like"/>
    <property type="match status" value="1"/>
</dbReference>
<evidence type="ECO:0000313" key="4">
    <source>
        <dbReference type="Proteomes" id="UP000323300"/>
    </source>
</evidence>
<evidence type="ECO:0000256" key="2">
    <source>
        <dbReference type="ARBA" id="ARBA00022649"/>
    </source>
</evidence>
<name>A0A1I4DJL5_9HYPH</name>
<dbReference type="PANTHER" id="PTHR35601">
    <property type="entry name" value="TOXIN RELE"/>
    <property type="match status" value="1"/>
</dbReference>
<sequence>MAWTIEYSRTARKFFEKTDSRTRRQIRDFCEVRLAALDDPRGLGKALKGQLGNFWGYRSGDMRIICDIQDKKLVILVVAIGNRRDVYR</sequence>
<protein>
    <submittedName>
        <fullName evidence="3">mRNA interferase RelE/StbE</fullName>
    </submittedName>
</protein>